<accession>A0A0N9VCF8</accession>
<dbReference type="EMBL" id="CP012808">
    <property type="protein sequence ID" value="ALH94935.1"/>
    <property type="molecule type" value="Genomic_DNA"/>
</dbReference>
<dbReference type="RefSeq" id="WP_054580834.1">
    <property type="nucleotide sequence ID" value="NZ_CP012808.1"/>
</dbReference>
<keyword evidence="2" id="KW-1185">Reference proteome</keyword>
<name>A0A0N9VCF8_9GAMM</name>
<dbReference type="KEGG" id="aei:AOY20_04950"/>
<sequence>MNNETQGTEAIRAMITLRQCWFENEEIYLNQGCLHCGSAVTYLLYFTNRNIQQLMLEFISHYDCNPKVNFDFLDIPFFAIEYETFLSQLERLVIHYSFSQTLTPKTQNFKDIESIFERPYAGLCQIA</sequence>
<reference evidence="1 2" key="1">
    <citation type="journal article" date="2015" name="Int. J. Syst. Evol. Microbiol.">
        <title>Acinetobacter equi sp. nov. isolated from horse faeces.</title>
        <authorList>
            <person name="Poppel M.T."/>
            <person name="Skiebe E."/>
            <person name="Laue M."/>
            <person name="Bergmann H."/>
            <person name="Ebersberger I."/>
            <person name="Garn T."/>
            <person name="Fruth A."/>
            <person name="Baumgardt S."/>
            <person name="Busse H.J."/>
            <person name="Wilharm G."/>
        </authorList>
    </citation>
    <scope>NUCLEOTIDE SEQUENCE [LARGE SCALE GENOMIC DNA]</scope>
    <source>
        <strain evidence="1 2">114</strain>
    </source>
</reference>
<dbReference type="STRING" id="1324350.AOY20_04950"/>
<dbReference type="Proteomes" id="UP000064939">
    <property type="component" value="Chromosome"/>
</dbReference>
<protein>
    <submittedName>
        <fullName evidence="1">Uncharacterized protein</fullName>
    </submittedName>
</protein>
<evidence type="ECO:0000313" key="1">
    <source>
        <dbReference type="EMBL" id="ALH94935.1"/>
    </source>
</evidence>
<dbReference type="OrthoDB" id="6697337at2"/>
<proteinExistence type="predicted"/>
<organism evidence="1 2">
    <name type="scientific">Acinetobacter equi</name>
    <dbReference type="NCBI Taxonomy" id="1324350"/>
    <lineage>
        <taxon>Bacteria</taxon>
        <taxon>Pseudomonadati</taxon>
        <taxon>Pseudomonadota</taxon>
        <taxon>Gammaproteobacteria</taxon>
        <taxon>Moraxellales</taxon>
        <taxon>Moraxellaceae</taxon>
        <taxon>Acinetobacter</taxon>
    </lineage>
</organism>
<evidence type="ECO:0000313" key="2">
    <source>
        <dbReference type="Proteomes" id="UP000064939"/>
    </source>
</evidence>
<dbReference type="AlphaFoldDB" id="A0A0N9VCF8"/>
<gene>
    <name evidence="1" type="ORF">AOY20_04950</name>
</gene>